<dbReference type="SUPFAM" id="SSF55811">
    <property type="entry name" value="Nudix"/>
    <property type="match status" value="1"/>
</dbReference>
<proteinExistence type="inferred from homology"/>
<evidence type="ECO:0000256" key="4">
    <source>
        <dbReference type="ARBA" id="ARBA00022705"/>
    </source>
</evidence>
<dbReference type="InterPro" id="IPR000086">
    <property type="entry name" value="NUDIX_hydrolase_dom"/>
</dbReference>
<accession>A0A179D3J3</accession>
<evidence type="ECO:0000256" key="15">
    <source>
        <dbReference type="ARBA" id="ARBA00041979"/>
    </source>
</evidence>
<keyword evidence="3" id="KW-0515">Mutator protein</keyword>
<dbReference type="Proteomes" id="UP000078390">
    <property type="component" value="Unassembled WGS sequence"/>
</dbReference>
<keyword evidence="8" id="KW-0460">Magnesium</keyword>
<dbReference type="InterPro" id="IPR015797">
    <property type="entry name" value="NUDIX_hydrolase-like_dom_sf"/>
</dbReference>
<evidence type="ECO:0000256" key="12">
    <source>
        <dbReference type="ARBA" id="ARBA00038905"/>
    </source>
</evidence>
<dbReference type="EC" id="3.6.1.55" evidence="12"/>
<evidence type="ECO:0000256" key="1">
    <source>
        <dbReference type="ARBA" id="ARBA00001946"/>
    </source>
</evidence>
<dbReference type="PATRIC" id="fig|999894.6.peg.1320"/>
<dbReference type="OrthoDB" id="9810648at2"/>
<dbReference type="AlphaFoldDB" id="A0A179D3J3"/>
<keyword evidence="19" id="KW-1185">Reference proteome</keyword>
<dbReference type="PANTHER" id="PTHR47707:SF1">
    <property type="entry name" value="NUDIX HYDROLASE FAMILY PROTEIN"/>
    <property type="match status" value="1"/>
</dbReference>
<dbReference type="GO" id="GO:0046872">
    <property type="term" value="F:metal ion binding"/>
    <property type="evidence" value="ECO:0007669"/>
    <property type="project" value="UniProtKB-KW"/>
</dbReference>
<evidence type="ECO:0000313" key="19">
    <source>
        <dbReference type="Proteomes" id="UP000078390"/>
    </source>
</evidence>
<comment type="similarity">
    <text evidence="2">Belongs to the Nudix hydrolase family.</text>
</comment>
<organism evidence="18 19">
    <name type="scientific">Thermosulfurimonas dismutans</name>
    <dbReference type="NCBI Taxonomy" id="999894"/>
    <lineage>
        <taxon>Bacteria</taxon>
        <taxon>Pseudomonadati</taxon>
        <taxon>Thermodesulfobacteriota</taxon>
        <taxon>Thermodesulfobacteria</taxon>
        <taxon>Thermodesulfobacteriales</taxon>
        <taxon>Thermodesulfobacteriaceae</taxon>
        <taxon>Thermosulfurimonas</taxon>
    </lineage>
</organism>
<gene>
    <name evidence="18" type="ORF">TDIS_1322</name>
</gene>
<dbReference type="Pfam" id="PF14815">
    <property type="entry name" value="NUDIX_4"/>
    <property type="match status" value="1"/>
</dbReference>
<evidence type="ECO:0000313" key="18">
    <source>
        <dbReference type="EMBL" id="OAQ20553.1"/>
    </source>
</evidence>
<keyword evidence="5" id="KW-0479">Metal-binding</keyword>
<name>A0A179D3J3_9BACT</name>
<evidence type="ECO:0000256" key="9">
    <source>
        <dbReference type="ARBA" id="ARBA00023204"/>
    </source>
</evidence>
<dbReference type="CDD" id="cd03425">
    <property type="entry name" value="NUDIX_MutT_NudA_like"/>
    <property type="match status" value="1"/>
</dbReference>
<evidence type="ECO:0000256" key="2">
    <source>
        <dbReference type="ARBA" id="ARBA00005582"/>
    </source>
</evidence>
<dbReference type="STRING" id="999894.TDIS_1322"/>
<dbReference type="PROSITE" id="PS51462">
    <property type="entry name" value="NUDIX"/>
    <property type="match status" value="1"/>
</dbReference>
<evidence type="ECO:0000256" key="10">
    <source>
        <dbReference type="ARBA" id="ARBA00035861"/>
    </source>
</evidence>
<protein>
    <recommendedName>
        <fullName evidence="13">8-oxo-dGTP diphosphatase</fullName>
        <ecNumber evidence="12">3.6.1.55</ecNumber>
    </recommendedName>
    <alternativeName>
        <fullName evidence="16">7,8-dihydro-8-oxoguanine-triphosphatase</fullName>
    </alternativeName>
    <alternativeName>
        <fullName evidence="15">Mutator protein MutT</fullName>
    </alternativeName>
    <alternativeName>
        <fullName evidence="14">dGTP pyrophosphohydrolase</fullName>
    </alternativeName>
</protein>
<keyword evidence="7 18" id="KW-0378">Hydrolase</keyword>
<sequence>MPKKAVPVVAAFVRDVSGRILLARRPPGKARAGLWEFPGGKVKPEETPEEALKRELQEELGVSAEVGQKLASVTHDYPEVTIELSLYEALIKGPVVPQEGQEVAWFKPRELFDLELCPADRKLLKILETCI</sequence>
<dbReference type="PROSITE" id="PS00893">
    <property type="entry name" value="NUDIX_BOX"/>
    <property type="match status" value="1"/>
</dbReference>
<evidence type="ECO:0000259" key="17">
    <source>
        <dbReference type="PROSITE" id="PS51462"/>
    </source>
</evidence>
<dbReference type="InterPro" id="IPR029119">
    <property type="entry name" value="MutY_C"/>
</dbReference>
<keyword evidence="4" id="KW-0235">DNA replication</keyword>
<comment type="catalytic activity">
    <reaction evidence="11">
        <text>8-oxo-GTP + H2O = 8-oxo-GMP + diphosphate + H(+)</text>
        <dbReference type="Rhea" id="RHEA:67616"/>
        <dbReference type="ChEBI" id="CHEBI:15377"/>
        <dbReference type="ChEBI" id="CHEBI:15378"/>
        <dbReference type="ChEBI" id="CHEBI:33019"/>
        <dbReference type="ChEBI" id="CHEBI:143553"/>
        <dbReference type="ChEBI" id="CHEBI:145694"/>
    </reaction>
</comment>
<evidence type="ECO:0000256" key="11">
    <source>
        <dbReference type="ARBA" id="ARBA00036904"/>
    </source>
</evidence>
<dbReference type="Gene3D" id="3.90.79.10">
    <property type="entry name" value="Nucleoside Triphosphate Pyrophosphohydrolase"/>
    <property type="match status" value="1"/>
</dbReference>
<evidence type="ECO:0000256" key="7">
    <source>
        <dbReference type="ARBA" id="ARBA00022801"/>
    </source>
</evidence>
<comment type="caution">
    <text evidence="18">The sequence shown here is derived from an EMBL/GenBank/DDBJ whole genome shotgun (WGS) entry which is preliminary data.</text>
</comment>
<feature type="domain" description="Nudix hydrolase" evidence="17">
    <location>
        <begin position="2"/>
        <end position="129"/>
    </location>
</feature>
<keyword evidence="9" id="KW-0234">DNA repair</keyword>
<dbReference type="GO" id="GO:0044716">
    <property type="term" value="F:8-oxo-GDP phosphatase activity"/>
    <property type="evidence" value="ECO:0007669"/>
    <property type="project" value="TreeGrafter"/>
</dbReference>
<dbReference type="PRINTS" id="PR00502">
    <property type="entry name" value="NUDIXFAMILY"/>
</dbReference>
<comment type="catalytic activity">
    <reaction evidence="10">
        <text>8-oxo-dGTP + H2O = 8-oxo-dGMP + diphosphate + H(+)</text>
        <dbReference type="Rhea" id="RHEA:31575"/>
        <dbReference type="ChEBI" id="CHEBI:15377"/>
        <dbReference type="ChEBI" id="CHEBI:15378"/>
        <dbReference type="ChEBI" id="CHEBI:33019"/>
        <dbReference type="ChEBI" id="CHEBI:63224"/>
        <dbReference type="ChEBI" id="CHEBI:77896"/>
        <dbReference type="EC" id="3.6.1.55"/>
    </reaction>
</comment>
<evidence type="ECO:0000256" key="13">
    <source>
        <dbReference type="ARBA" id="ARBA00040794"/>
    </source>
</evidence>
<dbReference type="RefSeq" id="WP_084271008.1">
    <property type="nucleotide sequence ID" value="NZ_LWLG01000009.1"/>
</dbReference>
<dbReference type="InterPro" id="IPR047127">
    <property type="entry name" value="MutT-like"/>
</dbReference>
<dbReference type="EMBL" id="LWLG01000009">
    <property type="protein sequence ID" value="OAQ20553.1"/>
    <property type="molecule type" value="Genomic_DNA"/>
</dbReference>
<reference evidence="18 19" key="1">
    <citation type="submission" date="2016-04" db="EMBL/GenBank/DDBJ databases">
        <title>Genome analysis of Thermosulfurimonas dismutans, the first thermophilic sulfur-disproportionating bacterium of the phylum Thermodesulfobacteria.</title>
        <authorList>
            <person name="Mardanov A.V."/>
            <person name="Beletsky A.V."/>
            <person name="Kadnikov V.V."/>
            <person name="Slobodkin A.I."/>
            <person name="Ravin N.V."/>
        </authorList>
    </citation>
    <scope>NUCLEOTIDE SEQUENCE [LARGE SCALE GENOMIC DNA]</scope>
    <source>
        <strain evidence="18 19">S95</strain>
    </source>
</reference>
<evidence type="ECO:0000256" key="5">
    <source>
        <dbReference type="ARBA" id="ARBA00022723"/>
    </source>
</evidence>
<dbReference type="InterPro" id="IPR020476">
    <property type="entry name" value="Nudix_hydrolase"/>
</dbReference>
<dbReference type="InterPro" id="IPR020084">
    <property type="entry name" value="NUDIX_hydrolase_CS"/>
</dbReference>
<dbReference type="PANTHER" id="PTHR47707">
    <property type="entry name" value="8-OXO-DGTP DIPHOSPHATASE"/>
    <property type="match status" value="1"/>
</dbReference>
<dbReference type="GO" id="GO:0035539">
    <property type="term" value="F:8-oxo-7,8-dihydrodeoxyguanosine triphosphate pyrophosphatase activity"/>
    <property type="evidence" value="ECO:0007669"/>
    <property type="project" value="UniProtKB-EC"/>
</dbReference>
<dbReference type="GO" id="GO:0044715">
    <property type="term" value="F:8-oxo-dGDP phosphatase activity"/>
    <property type="evidence" value="ECO:0007669"/>
    <property type="project" value="TreeGrafter"/>
</dbReference>
<comment type="cofactor">
    <cofactor evidence="1">
        <name>Mg(2+)</name>
        <dbReference type="ChEBI" id="CHEBI:18420"/>
    </cofactor>
</comment>
<evidence type="ECO:0000256" key="14">
    <source>
        <dbReference type="ARBA" id="ARBA00041592"/>
    </source>
</evidence>
<dbReference type="GO" id="GO:0008413">
    <property type="term" value="F:8-oxo-7,8-dihydroguanosine triphosphate pyrophosphatase activity"/>
    <property type="evidence" value="ECO:0007669"/>
    <property type="project" value="TreeGrafter"/>
</dbReference>
<dbReference type="GO" id="GO:0006281">
    <property type="term" value="P:DNA repair"/>
    <property type="evidence" value="ECO:0007669"/>
    <property type="project" value="UniProtKB-KW"/>
</dbReference>
<evidence type="ECO:0000256" key="16">
    <source>
        <dbReference type="ARBA" id="ARBA00042798"/>
    </source>
</evidence>
<evidence type="ECO:0000256" key="3">
    <source>
        <dbReference type="ARBA" id="ARBA00022457"/>
    </source>
</evidence>
<evidence type="ECO:0000256" key="6">
    <source>
        <dbReference type="ARBA" id="ARBA00022763"/>
    </source>
</evidence>
<dbReference type="GO" id="GO:0006260">
    <property type="term" value="P:DNA replication"/>
    <property type="evidence" value="ECO:0007669"/>
    <property type="project" value="UniProtKB-KW"/>
</dbReference>
<keyword evidence="6" id="KW-0227">DNA damage</keyword>
<evidence type="ECO:0000256" key="8">
    <source>
        <dbReference type="ARBA" id="ARBA00022842"/>
    </source>
</evidence>